<keyword evidence="2" id="KW-1185">Reference proteome</keyword>
<gene>
    <name evidence="1" type="ORF">GOODEAATRI_031716</name>
</gene>
<proteinExistence type="predicted"/>
<reference evidence="1 2" key="1">
    <citation type="submission" date="2021-06" db="EMBL/GenBank/DDBJ databases">
        <authorList>
            <person name="Palmer J.M."/>
        </authorList>
    </citation>
    <scope>NUCLEOTIDE SEQUENCE [LARGE SCALE GENOMIC DNA]</scope>
    <source>
        <strain evidence="1 2">GA_2019</strain>
        <tissue evidence="1">Muscle</tissue>
    </source>
</reference>
<evidence type="ECO:0000313" key="1">
    <source>
        <dbReference type="EMBL" id="MEQ2163583.1"/>
    </source>
</evidence>
<organism evidence="1 2">
    <name type="scientific">Goodea atripinnis</name>
    <dbReference type="NCBI Taxonomy" id="208336"/>
    <lineage>
        <taxon>Eukaryota</taxon>
        <taxon>Metazoa</taxon>
        <taxon>Chordata</taxon>
        <taxon>Craniata</taxon>
        <taxon>Vertebrata</taxon>
        <taxon>Euteleostomi</taxon>
        <taxon>Actinopterygii</taxon>
        <taxon>Neopterygii</taxon>
        <taxon>Teleostei</taxon>
        <taxon>Neoteleostei</taxon>
        <taxon>Acanthomorphata</taxon>
        <taxon>Ovalentaria</taxon>
        <taxon>Atherinomorphae</taxon>
        <taxon>Cyprinodontiformes</taxon>
        <taxon>Goodeidae</taxon>
        <taxon>Goodea</taxon>
    </lineage>
</organism>
<sequence>MHNCGDLCFGRSMRPCKVGFQGDASTAVPLDRMQPCCNPYHTAPLKNTIRHNLLLPSQLSVSPAWLHGVLQALLAGVGRMEVRESGVMTMTTVFTLQHWRGSSLFRL</sequence>
<name>A0ABV0MWS9_9TELE</name>
<dbReference type="EMBL" id="JAHRIO010015531">
    <property type="protein sequence ID" value="MEQ2163583.1"/>
    <property type="molecule type" value="Genomic_DNA"/>
</dbReference>
<evidence type="ECO:0000313" key="2">
    <source>
        <dbReference type="Proteomes" id="UP001476798"/>
    </source>
</evidence>
<dbReference type="Proteomes" id="UP001476798">
    <property type="component" value="Unassembled WGS sequence"/>
</dbReference>
<protein>
    <submittedName>
        <fullName evidence="1">Uncharacterized protein</fullName>
    </submittedName>
</protein>
<accession>A0ABV0MWS9</accession>
<comment type="caution">
    <text evidence="1">The sequence shown here is derived from an EMBL/GenBank/DDBJ whole genome shotgun (WGS) entry which is preliminary data.</text>
</comment>